<comment type="caution">
    <text evidence="2">The sequence shown here is derived from an EMBL/GenBank/DDBJ whole genome shotgun (WGS) entry which is preliminary data.</text>
</comment>
<organism evidence="2 3">
    <name type="scientific">Tachysurus vachellii</name>
    <name type="common">Darkbarbel catfish</name>
    <name type="synonym">Pelteobagrus vachellii</name>
    <dbReference type="NCBI Taxonomy" id="175792"/>
    <lineage>
        <taxon>Eukaryota</taxon>
        <taxon>Metazoa</taxon>
        <taxon>Chordata</taxon>
        <taxon>Craniata</taxon>
        <taxon>Vertebrata</taxon>
        <taxon>Euteleostomi</taxon>
        <taxon>Actinopterygii</taxon>
        <taxon>Neopterygii</taxon>
        <taxon>Teleostei</taxon>
        <taxon>Ostariophysi</taxon>
        <taxon>Siluriformes</taxon>
        <taxon>Bagridae</taxon>
        <taxon>Tachysurus</taxon>
    </lineage>
</organism>
<sequence length="84" mass="9631">MGNHSCFMRRKDTYQDDGQPKEDVLYATIDHGKEKTAGHDKTSDRRNSKDSDCDYAEVKLPSETTETKKINHNEDCADDYVLMS</sequence>
<feature type="region of interest" description="Disordered" evidence="1">
    <location>
        <begin position="1"/>
        <end position="57"/>
    </location>
</feature>
<evidence type="ECO:0000313" key="2">
    <source>
        <dbReference type="EMBL" id="KAK2849762.1"/>
    </source>
</evidence>
<dbReference type="EMBL" id="JAVHJS010000008">
    <property type="protein sequence ID" value="KAK2849762.1"/>
    <property type="molecule type" value="Genomic_DNA"/>
</dbReference>
<proteinExistence type="predicted"/>
<accession>A0AA88N4I9</accession>
<dbReference type="Proteomes" id="UP001187315">
    <property type="component" value="Unassembled WGS sequence"/>
</dbReference>
<gene>
    <name evidence="2" type="ORF">Q7C36_008545</name>
</gene>
<name>A0AA88N4I9_TACVA</name>
<evidence type="ECO:0000256" key="1">
    <source>
        <dbReference type="SAM" id="MobiDB-lite"/>
    </source>
</evidence>
<reference evidence="2" key="1">
    <citation type="submission" date="2023-08" db="EMBL/GenBank/DDBJ databases">
        <title>Pelteobagrus vachellii genome.</title>
        <authorList>
            <person name="Liu H."/>
        </authorList>
    </citation>
    <scope>NUCLEOTIDE SEQUENCE</scope>
    <source>
        <strain evidence="2">PRFRI_2022a</strain>
        <tissue evidence="2">Muscle</tissue>
    </source>
</reference>
<dbReference type="AlphaFoldDB" id="A0AA88N4I9"/>
<keyword evidence="3" id="KW-1185">Reference proteome</keyword>
<evidence type="ECO:0000313" key="3">
    <source>
        <dbReference type="Proteomes" id="UP001187315"/>
    </source>
</evidence>
<protein>
    <submittedName>
        <fullName evidence="2">Uncharacterized protein</fullName>
    </submittedName>
</protein>
<feature type="compositionally biased region" description="Basic and acidic residues" evidence="1">
    <location>
        <begin position="9"/>
        <end position="52"/>
    </location>
</feature>